<dbReference type="RefSeq" id="WP_307405422.1">
    <property type="nucleotide sequence ID" value="NZ_JAUSUR010000001.1"/>
</dbReference>
<proteinExistence type="predicted"/>
<dbReference type="InterPro" id="IPR014628">
    <property type="entry name" value="Man6P_isomerase_Firm_short"/>
</dbReference>
<comment type="caution">
    <text evidence="6">The sequence shown here is derived from an EMBL/GenBank/DDBJ whole genome shotgun (WGS) entry which is preliminary data.</text>
</comment>
<sequence length="311" mass="35720">MDIMITKPIPRKAIWGHDKLKKYFHYDSFPNGIGQSWSFSGQVNNANLIVEGMHVGKTLLEVWNEYPTYFNSNCDHFPFIVGLVGPEDNLSIQVHPDAAYAKKHGLLSGKNEAWYFIEADPTADLVFGTTANTKDELSTLVQDNKWDQLLKRIPVHKDDFVYVPAGMLHAMQKGVITYEVQEATDITYRFYDYDRKDADGNKRELHMNEAMESIKFFDDVTQPQSISKEYDGYKRTTYINNESFKIEKYEITNDCTINVDEYMLVTVVRGTGKVNGHSLTFGDSFLVPCTMDQLDVHGEMQWMVTMEGQKK</sequence>
<accession>A0ABU0DZ59</accession>
<dbReference type="PANTHER" id="PTHR42742">
    <property type="entry name" value="TRANSCRIPTIONAL REPRESSOR MPRA"/>
    <property type="match status" value="1"/>
</dbReference>
<keyword evidence="7" id="KW-1185">Reference proteome</keyword>
<name>A0ABU0DZ59_9FIRM</name>
<gene>
    <name evidence="6" type="ORF">J2S15_000644</name>
</gene>
<dbReference type="Proteomes" id="UP001230220">
    <property type="component" value="Unassembled WGS sequence"/>
</dbReference>
<keyword evidence="1" id="KW-0479">Metal-binding</keyword>
<evidence type="ECO:0000256" key="3">
    <source>
        <dbReference type="ARBA" id="ARBA00029741"/>
    </source>
</evidence>
<dbReference type="SUPFAM" id="SSF51182">
    <property type="entry name" value="RmlC-like cupins"/>
    <property type="match status" value="1"/>
</dbReference>
<dbReference type="EMBL" id="JAUSUR010000001">
    <property type="protein sequence ID" value="MDQ0359913.1"/>
    <property type="molecule type" value="Genomic_DNA"/>
</dbReference>
<dbReference type="PIRSF" id="PIRSF036894">
    <property type="entry name" value="PMI_Firm_short"/>
    <property type="match status" value="1"/>
</dbReference>
<dbReference type="PANTHER" id="PTHR42742:SF3">
    <property type="entry name" value="FRUCTOKINASE"/>
    <property type="match status" value="1"/>
</dbReference>
<dbReference type="GO" id="GO:0004476">
    <property type="term" value="F:mannose-6-phosphate isomerase activity"/>
    <property type="evidence" value="ECO:0007669"/>
    <property type="project" value="UniProtKB-EC"/>
</dbReference>
<feature type="domain" description="Mannose-6-phosphate isomerase cupin" evidence="5">
    <location>
        <begin position="235"/>
        <end position="305"/>
    </location>
</feature>
<evidence type="ECO:0000256" key="1">
    <source>
        <dbReference type="ARBA" id="ARBA00022723"/>
    </source>
</evidence>
<reference evidence="6 7" key="1">
    <citation type="submission" date="2023-07" db="EMBL/GenBank/DDBJ databases">
        <title>Genomic Encyclopedia of Type Strains, Phase IV (KMG-IV): sequencing the most valuable type-strain genomes for metagenomic binning, comparative biology and taxonomic classification.</title>
        <authorList>
            <person name="Goeker M."/>
        </authorList>
    </citation>
    <scope>NUCLEOTIDE SEQUENCE [LARGE SCALE GENOMIC DNA]</scope>
    <source>
        <strain evidence="6 7">DSM 16784</strain>
    </source>
</reference>
<dbReference type="Pfam" id="PF21621">
    <property type="entry name" value="MPI_cupin_dom"/>
    <property type="match status" value="1"/>
</dbReference>
<organism evidence="6 7">
    <name type="scientific">Breznakia pachnodae</name>
    <dbReference type="NCBI Taxonomy" id="265178"/>
    <lineage>
        <taxon>Bacteria</taxon>
        <taxon>Bacillati</taxon>
        <taxon>Bacillota</taxon>
        <taxon>Erysipelotrichia</taxon>
        <taxon>Erysipelotrichales</taxon>
        <taxon>Erysipelotrichaceae</taxon>
        <taxon>Breznakia</taxon>
    </lineage>
</organism>
<dbReference type="InterPro" id="IPR051804">
    <property type="entry name" value="Carb_Metab_Reg_Kinase/Isom"/>
</dbReference>
<evidence type="ECO:0000256" key="4">
    <source>
        <dbReference type="ARBA" id="ARBA00030762"/>
    </source>
</evidence>
<dbReference type="InterPro" id="IPR014710">
    <property type="entry name" value="RmlC-like_jellyroll"/>
</dbReference>
<dbReference type="CDD" id="cd07010">
    <property type="entry name" value="cupin_PMI_type_I_N_bac"/>
    <property type="match status" value="1"/>
</dbReference>
<evidence type="ECO:0000313" key="7">
    <source>
        <dbReference type="Proteomes" id="UP001230220"/>
    </source>
</evidence>
<evidence type="ECO:0000259" key="5">
    <source>
        <dbReference type="Pfam" id="PF21621"/>
    </source>
</evidence>
<dbReference type="InterPro" id="IPR049071">
    <property type="entry name" value="MPI_cupin_dom"/>
</dbReference>
<protein>
    <recommendedName>
        <fullName evidence="3">Phosphohexomutase</fullName>
    </recommendedName>
    <alternativeName>
        <fullName evidence="4">Phosphomannose isomerase</fullName>
    </alternativeName>
</protein>
<keyword evidence="2" id="KW-0862">Zinc</keyword>
<keyword evidence="6" id="KW-0413">Isomerase</keyword>
<dbReference type="InterPro" id="IPR011051">
    <property type="entry name" value="RmlC_Cupin_sf"/>
</dbReference>
<evidence type="ECO:0000256" key="2">
    <source>
        <dbReference type="ARBA" id="ARBA00022833"/>
    </source>
</evidence>
<dbReference type="Gene3D" id="2.60.120.10">
    <property type="entry name" value="Jelly Rolls"/>
    <property type="match status" value="2"/>
</dbReference>
<evidence type="ECO:0000313" key="6">
    <source>
        <dbReference type="EMBL" id="MDQ0359913.1"/>
    </source>
</evidence>